<gene>
    <name evidence="1" type="ORF">QFC22_006717</name>
</gene>
<reference evidence="1" key="1">
    <citation type="submission" date="2023-04" db="EMBL/GenBank/DDBJ databases">
        <title>Draft Genome sequencing of Naganishia species isolated from polar environments using Oxford Nanopore Technology.</title>
        <authorList>
            <person name="Leo P."/>
            <person name="Venkateswaran K."/>
        </authorList>
    </citation>
    <scope>NUCLEOTIDE SEQUENCE</scope>
    <source>
        <strain evidence="1">MNA-CCFEE 5425</strain>
    </source>
</reference>
<evidence type="ECO:0000313" key="1">
    <source>
        <dbReference type="EMBL" id="KAJ9110510.1"/>
    </source>
</evidence>
<sequence>MHLLLENVGKGLLDLWSGTYKAQTIRGNAKSKSAELYVLSKSAWDRMDAAVVASGKLIPTAISGTLPSVDRFVSSLPDPTRILAFMGSDMTQPLKTDDTGYSCQLSSKIKSEDIPWRRYNAILANYLSATYYTDAAYRDGTQRILRTQEIEALDIRGWNNLKYHPDYSGHKYGCGFGGRAERLHDKSWVKFNQSIDKEAEDTEAEENAKFDPETRFGQLQAILEFEWEGESTIVTIIQPWNSEPWFAVPHPPERLLSAQSLQAVDVRNVLAPAGRVIMEVMMENGSTGT</sequence>
<protein>
    <submittedName>
        <fullName evidence="1">Uncharacterized protein</fullName>
    </submittedName>
</protein>
<keyword evidence="2" id="KW-1185">Reference proteome</keyword>
<evidence type="ECO:0000313" key="2">
    <source>
        <dbReference type="Proteomes" id="UP001243375"/>
    </source>
</evidence>
<organism evidence="1 2">
    <name type="scientific">Naganishia vaughanmartiniae</name>
    <dbReference type="NCBI Taxonomy" id="1424756"/>
    <lineage>
        <taxon>Eukaryota</taxon>
        <taxon>Fungi</taxon>
        <taxon>Dikarya</taxon>
        <taxon>Basidiomycota</taxon>
        <taxon>Agaricomycotina</taxon>
        <taxon>Tremellomycetes</taxon>
        <taxon>Filobasidiales</taxon>
        <taxon>Filobasidiaceae</taxon>
        <taxon>Naganishia</taxon>
    </lineage>
</organism>
<proteinExistence type="predicted"/>
<accession>A0ACC2WGQ3</accession>
<dbReference type="Proteomes" id="UP001243375">
    <property type="component" value="Unassembled WGS sequence"/>
</dbReference>
<dbReference type="EMBL" id="JASBWU010000039">
    <property type="protein sequence ID" value="KAJ9110510.1"/>
    <property type="molecule type" value="Genomic_DNA"/>
</dbReference>
<comment type="caution">
    <text evidence="1">The sequence shown here is derived from an EMBL/GenBank/DDBJ whole genome shotgun (WGS) entry which is preliminary data.</text>
</comment>
<name>A0ACC2WGQ3_9TREE</name>